<dbReference type="GeneID" id="81443242"/>
<evidence type="ECO:0000256" key="3">
    <source>
        <dbReference type="PROSITE-ProRule" id="PRU00023"/>
    </source>
</evidence>
<keyword evidence="1" id="KW-0677">Repeat</keyword>
<evidence type="ECO:0000256" key="2">
    <source>
        <dbReference type="ARBA" id="ARBA00023043"/>
    </source>
</evidence>
<feature type="region of interest" description="Disordered" evidence="4">
    <location>
        <begin position="548"/>
        <end position="570"/>
    </location>
</feature>
<dbReference type="Pfam" id="PF00023">
    <property type="entry name" value="Ank"/>
    <property type="match status" value="1"/>
</dbReference>
<dbReference type="EMBL" id="JAPZBS010000009">
    <property type="protein sequence ID" value="KAJ5358737.1"/>
    <property type="molecule type" value="Genomic_DNA"/>
</dbReference>
<reference evidence="5" key="2">
    <citation type="journal article" date="2023" name="IMA Fungus">
        <title>Comparative genomic study of the Penicillium genus elucidates a diverse pangenome and 15 lateral gene transfer events.</title>
        <authorList>
            <person name="Petersen C."/>
            <person name="Sorensen T."/>
            <person name="Nielsen M.R."/>
            <person name="Sondergaard T.E."/>
            <person name="Sorensen J.L."/>
            <person name="Fitzpatrick D.A."/>
            <person name="Frisvad J.C."/>
            <person name="Nielsen K.L."/>
        </authorList>
    </citation>
    <scope>NUCLEOTIDE SEQUENCE</scope>
    <source>
        <strain evidence="5">IBT 29864</strain>
    </source>
</reference>
<feature type="repeat" description="ANK" evidence="3">
    <location>
        <begin position="439"/>
        <end position="472"/>
    </location>
</feature>
<dbReference type="PANTHER" id="PTHR24178">
    <property type="entry name" value="MOLTING PROTEIN MLT-4"/>
    <property type="match status" value="1"/>
</dbReference>
<feature type="repeat" description="ANK" evidence="3">
    <location>
        <begin position="359"/>
        <end position="399"/>
    </location>
</feature>
<reference evidence="5" key="1">
    <citation type="submission" date="2022-11" db="EMBL/GenBank/DDBJ databases">
        <authorList>
            <person name="Petersen C."/>
        </authorList>
    </citation>
    <scope>NUCLEOTIDE SEQUENCE</scope>
    <source>
        <strain evidence="5">IBT 29864</strain>
    </source>
</reference>
<evidence type="ECO:0000313" key="6">
    <source>
        <dbReference type="Proteomes" id="UP001147782"/>
    </source>
</evidence>
<evidence type="ECO:0000256" key="1">
    <source>
        <dbReference type="ARBA" id="ARBA00022737"/>
    </source>
</evidence>
<organism evidence="5 6">
    <name type="scientific">Penicillium cataractarum</name>
    <dbReference type="NCBI Taxonomy" id="2100454"/>
    <lineage>
        <taxon>Eukaryota</taxon>
        <taxon>Fungi</taxon>
        <taxon>Dikarya</taxon>
        <taxon>Ascomycota</taxon>
        <taxon>Pezizomycotina</taxon>
        <taxon>Eurotiomycetes</taxon>
        <taxon>Eurotiomycetidae</taxon>
        <taxon>Eurotiales</taxon>
        <taxon>Aspergillaceae</taxon>
        <taxon>Penicillium</taxon>
    </lineage>
</organism>
<dbReference type="AlphaFoldDB" id="A0A9W9UVB7"/>
<evidence type="ECO:0000313" key="5">
    <source>
        <dbReference type="EMBL" id="KAJ5358737.1"/>
    </source>
</evidence>
<dbReference type="InterPro" id="IPR002110">
    <property type="entry name" value="Ankyrin_rpt"/>
</dbReference>
<dbReference type="SMART" id="SM00248">
    <property type="entry name" value="ANK"/>
    <property type="match status" value="9"/>
</dbReference>
<dbReference type="InterPro" id="IPR036770">
    <property type="entry name" value="Ankyrin_rpt-contain_sf"/>
</dbReference>
<sequence length="570" mass="62234">MAYTEFHTNRFDTRNPKSHVLLDEDGSFLYETDYGSLLLKIIRRNDILKLQQYISTYSPKAVLAPSEVYYWDPFWTAATHGSPDVLRILLAQYYSAPTQPKPLDQRGFTLLNAACAYANIDTVKFILDHCPPIGSLDARDRCGETPLLSAAASLAYINFDEADGTPTRESWIRDQITRGQELVNFLLDRGASACDAVLASQSDGEERVQQPTDTVLGLAVSRAGSALVNRLIDEGADVYTKQQYIHGARSALARNRHQTITRDVTVLHLASAFWNAAAIQALLDTHAHSRSDNVEATQDVFDLVSSRDSVGRLPLHWAAGGSVPHECTLPDEELSSRILETFTILLDRDAGSINAQDKEGLTPLYYAVKAHAACSGTKHADLAIRLLLDHGADASICDEAGKSVLHLLAYGSVAGRPLDTSLLESLVTHGADVNHADTDGNRPLHIMARNLRQASAAKFLLSQGADIHATNSKGDTAFHQVARGLLVPRNTVDWKIEDVTVADKIRAQDEMMSVLQEAVSGDGLMAKQNAEGRTPELLLLETRNQWKGRGLNSQRGRGGVQRGRGGRNGG</sequence>
<gene>
    <name evidence="5" type="ORF">N7496_011150</name>
</gene>
<dbReference type="RefSeq" id="XP_056550023.1">
    <property type="nucleotide sequence ID" value="XM_056704063.1"/>
</dbReference>
<evidence type="ECO:0008006" key="7">
    <source>
        <dbReference type="Google" id="ProtNLM"/>
    </source>
</evidence>
<proteinExistence type="predicted"/>
<comment type="caution">
    <text evidence="5">The sequence shown here is derived from an EMBL/GenBank/DDBJ whole genome shotgun (WGS) entry which is preliminary data.</text>
</comment>
<feature type="compositionally biased region" description="Gly residues" evidence="4">
    <location>
        <begin position="556"/>
        <end position="570"/>
    </location>
</feature>
<dbReference type="PROSITE" id="PS50088">
    <property type="entry name" value="ANK_REPEAT"/>
    <property type="match status" value="2"/>
</dbReference>
<name>A0A9W9UVB7_9EURO</name>
<evidence type="ECO:0000256" key="4">
    <source>
        <dbReference type="SAM" id="MobiDB-lite"/>
    </source>
</evidence>
<dbReference type="Gene3D" id="1.25.40.20">
    <property type="entry name" value="Ankyrin repeat-containing domain"/>
    <property type="match status" value="3"/>
</dbReference>
<dbReference type="Proteomes" id="UP001147782">
    <property type="component" value="Unassembled WGS sequence"/>
</dbReference>
<dbReference type="Pfam" id="PF12796">
    <property type="entry name" value="Ank_2"/>
    <property type="match status" value="1"/>
</dbReference>
<dbReference type="OrthoDB" id="823504at2759"/>
<keyword evidence="6" id="KW-1185">Reference proteome</keyword>
<keyword evidence="2 3" id="KW-0040">ANK repeat</keyword>
<accession>A0A9W9UVB7</accession>
<dbReference type="PROSITE" id="PS50297">
    <property type="entry name" value="ANK_REP_REGION"/>
    <property type="match status" value="1"/>
</dbReference>
<dbReference type="PANTHER" id="PTHR24178:SF45">
    <property type="entry name" value="SOCS BOX DOMAIN-CONTAINING PROTEIN"/>
    <property type="match status" value="1"/>
</dbReference>
<dbReference type="SUPFAM" id="SSF48403">
    <property type="entry name" value="Ankyrin repeat"/>
    <property type="match status" value="1"/>
</dbReference>
<protein>
    <recommendedName>
        <fullName evidence="7">Ankyrin</fullName>
    </recommendedName>
</protein>